<dbReference type="Pfam" id="PF13976">
    <property type="entry name" value="gag_pre-integrs"/>
    <property type="match status" value="1"/>
</dbReference>
<keyword evidence="4" id="KW-1185">Reference proteome</keyword>
<evidence type="ECO:0000313" key="3">
    <source>
        <dbReference type="EMBL" id="GJS71497.1"/>
    </source>
</evidence>
<dbReference type="InterPro" id="IPR036397">
    <property type="entry name" value="RNaseH_sf"/>
</dbReference>
<proteinExistence type="predicted"/>
<dbReference type="Pfam" id="PF14223">
    <property type="entry name" value="Retrotran_gag_2"/>
    <property type="match status" value="1"/>
</dbReference>
<dbReference type="EMBL" id="BQNB010010011">
    <property type="protein sequence ID" value="GJS71497.1"/>
    <property type="molecule type" value="Genomic_DNA"/>
</dbReference>
<dbReference type="CDD" id="cd09272">
    <property type="entry name" value="RNase_HI_RT_Ty1"/>
    <property type="match status" value="1"/>
</dbReference>
<evidence type="ECO:0000256" key="1">
    <source>
        <dbReference type="SAM" id="MobiDB-lite"/>
    </source>
</evidence>
<protein>
    <submittedName>
        <fullName evidence="3">Ribonuclease H-like domain-containing protein</fullName>
    </submittedName>
</protein>
<dbReference type="SUPFAM" id="SSF53098">
    <property type="entry name" value="Ribonuclease H-like"/>
    <property type="match status" value="1"/>
</dbReference>
<dbReference type="Gene3D" id="3.30.420.10">
    <property type="entry name" value="Ribonuclease H-like superfamily/Ribonuclease H"/>
    <property type="match status" value="1"/>
</dbReference>
<gene>
    <name evidence="3" type="ORF">Tco_0704338</name>
</gene>
<comment type="caution">
    <text evidence="3">The sequence shown here is derived from an EMBL/GenBank/DDBJ whole genome shotgun (WGS) entry which is preliminary data.</text>
</comment>
<reference evidence="3" key="2">
    <citation type="submission" date="2022-01" db="EMBL/GenBank/DDBJ databases">
        <authorList>
            <person name="Yamashiro T."/>
            <person name="Shiraishi A."/>
            <person name="Satake H."/>
            <person name="Nakayama K."/>
        </authorList>
    </citation>
    <scope>NUCLEOTIDE SEQUENCE</scope>
</reference>
<evidence type="ECO:0000313" key="4">
    <source>
        <dbReference type="Proteomes" id="UP001151760"/>
    </source>
</evidence>
<feature type="domain" description="GAG-pre-integrase" evidence="2">
    <location>
        <begin position="74"/>
        <end position="120"/>
    </location>
</feature>
<dbReference type="InterPro" id="IPR012337">
    <property type="entry name" value="RNaseH-like_sf"/>
</dbReference>
<sequence length="613" mass="69830">MTHPDPRWNMDTGASSHLVDNTVTKDNDVFVEFDAFGFSVKDYRTSQLLLRCDSNGDLYPVTHQPSSTPFALLSFSHSTWHIRLGHPGDVVLRNLVSRHFINCNGSKVSNLCHAYQLGKHVKLPFYSSESRVESVFDIIHSDLWTSLILSVSGIKYYAIFLDHFSHYLWVYPLHHKSDLFSKFVEFCAFVNKQFNVDIKSCDHGASSSAFVQRVITSLHSEFAMTDLGSLNYFLAISAQRSSTGLFFLSQSTYAEEILERAHMQKYNPCRTPVDTKSKLGADGDPVCLCMHDPGEPHLAALKRILRYVRGTIDHGLQLHVSSTSQLTAYIDADWAGCPATRRSTSGYCVFLSDNLLSWFAKWQVTLSHSSAEAEYRGVANVAAETVWARNLLHELHAPLFTATLVFVTTPRTYKDLSDTEKKRYDADVRATNIVLQGLPKDIYKLINHNIEAKAIWDNVKMLLAGSELTKEDRESQLYDEFERFKMLPGENINEYYVRFHKLVNDMRNIIMTMPNIQLNSKFVNNMSPEWDRFVTAVKLNKGLKETNHEQLYAYLKQHEKHAAQDRLIIERITPATNDQLAFVSTVQPHAQSSHVQSHQYPSSSTNPQSLQYP</sequence>
<feature type="region of interest" description="Disordered" evidence="1">
    <location>
        <begin position="586"/>
        <end position="613"/>
    </location>
</feature>
<reference evidence="3" key="1">
    <citation type="journal article" date="2022" name="Int. J. Mol. Sci.">
        <title>Draft Genome of Tanacetum Coccineum: Genomic Comparison of Closely Related Tanacetum-Family Plants.</title>
        <authorList>
            <person name="Yamashiro T."/>
            <person name="Shiraishi A."/>
            <person name="Nakayama K."/>
            <person name="Satake H."/>
        </authorList>
    </citation>
    <scope>NUCLEOTIDE SEQUENCE</scope>
</reference>
<evidence type="ECO:0000259" key="2">
    <source>
        <dbReference type="Pfam" id="PF13976"/>
    </source>
</evidence>
<accession>A0ABQ4Y2U6</accession>
<name>A0ABQ4Y2U6_9ASTR</name>
<dbReference type="PANTHER" id="PTHR11439:SF524">
    <property type="entry name" value="RNA-DIRECTED DNA POLYMERASE, PROTEIN KINASE RLK-PELLE-DLSV FAMILY"/>
    <property type="match status" value="1"/>
</dbReference>
<dbReference type="InterPro" id="IPR025724">
    <property type="entry name" value="GAG-pre-integrase_dom"/>
</dbReference>
<organism evidence="3 4">
    <name type="scientific">Tanacetum coccineum</name>
    <dbReference type="NCBI Taxonomy" id="301880"/>
    <lineage>
        <taxon>Eukaryota</taxon>
        <taxon>Viridiplantae</taxon>
        <taxon>Streptophyta</taxon>
        <taxon>Embryophyta</taxon>
        <taxon>Tracheophyta</taxon>
        <taxon>Spermatophyta</taxon>
        <taxon>Magnoliopsida</taxon>
        <taxon>eudicotyledons</taxon>
        <taxon>Gunneridae</taxon>
        <taxon>Pentapetalae</taxon>
        <taxon>asterids</taxon>
        <taxon>campanulids</taxon>
        <taxon>Asterales</taxon>
        <taxon>Asteraceae</taxon>
        <taxon>Asteroideae</taxon>
        <taxon>Anthemideae</taxon>
        <taxon>Anthemidinae</taxon>
        <taxon>Tanacetum</taxon>
    </lineage>
</organism>
<dbReference type="Proteomes" id="UP001151760">
    <property type="component" value="Unassembled WGS sequence"/>
</dbReference>
<dbReference type="PANTHER" id="PTHR11439">
    <property type="entry name" value="GAG-POL-RELATED RETROTRANSPOSON"/>
    <property type="match status" value="1"/>
</dbReference>